<dbReference type="PANTHER" id="PTHR48050:SF13">
    <property type="entry name" value="STEROL 3-BETA-GLUCOSYLTRANSFERASE UGT80A2"/>
    <property type="match status" value="1"/>
</dbReference>
<dbReference type="InterPro" id="IPR010610">
    <property type="entry name" value="EryCIII-like_C"/>
</dbReference>
<keyword evidence="2" id="KW-0808">Transferase</keyword>
<keyword evidence="3" id="KW-1185">Reference proteome</keyword>
<evidence type="ECO:0000313" key="3">
    <source>
        <dbReference type="Proteomes" id="UP000466785"/>
    </source>
</evidence>
<dbReference type="Gene3D" id="3.40.50.2000">
    <property type="entry name" value="Glycogen Phosphorylase B"/>
    <property type="match status" value="2"/>
</dbReference>
<evidence type="ECO:0000259" key="1">
    <source>
        <dbReference type="Pfam" id="PF06722"/>
    </source>
</evidence>
<dbReference type="Pfam" id="PF06722">
    <property type="entry name" value="EryCIII-like_C"/>
    <property type="match status" value="1"/>
</dbReference>
<dbReference type="GO" id="GO:0008194">
    <property type="term" value="F:UDP-glycosyltransferase activity"/>
    <property type="evidence" value="ECO:0007669"/>
    <property type="project" value="InterPro"/>
</dbReference>
<name>A0A6N4V9P2_9MYCO</name>
<proteinExistence type="predicted"/>
<sequence length="424" mass="44562">MSACPLAPTATARADVTGVGAMAVVLAYTPPAFGHLFPFCALLTEMAGRGHEIHVRTLAAGVDLCRDLGFKAAPVDARLEDLQPSGAAGVLASANKTVRELAERAAAEVGDFQRAVRAADPDLIIVDANCWGALSAAEAQSRPWTVFSPFVPYLRSPGSPPFGAGKRPLTGRWGRVRDWGVGTVTHVVFDRPFRAGMGPVRAGLGLPAVPSADALLRRAPLLLVTTGKPFEYPHTDWGDSVELIGPAEFDPRADRPGWLDEIDEPVVLVTTSSVRQADDALVAAAVAALRDEPVHIVATRPADEDAGVFRRPGVTMARFVPHSMVLERAVCVVTHGGMGVTQKALSRGIPVCAVPFGRDQFEVARRVEVAGCGTRLPARRLTVPRLRSAVRTAMTMTDGAAAVAAGFAATGGVGRGADLLESLL</sequence>
<dbReference type="SUPFAM" id="SSF53756">
    <property type="entry name" value="UDP-Glycosyltransferase/glycogen phosphorylase"/>
    <property type="match status" value="1"/>
</dbReference>
<dbReference type="InterPro" id="IPR050426">
    <property type="entry name" value="Glycosyltransferase_28"/>
</dbReference>
<reference evidence="2 3" key="1">
    <citation type="journal article" date="2019" name="Emerg. Microbes Infect.">
        <title>Comprehensive subspecies identification of 175 nontuberculous mycobacteria species based on 7547 genomic profiles.</title>
        <authorList>
            <person name="Matsumoto Y."/>
            <person name="Kinjo T."/>
            <person name="Motooka D."/>
            <person name="Nabeya D."/>
            <person name="Jung N."/>
            <person name="Uechi K."/>
            <person name="Horii T."/>
            <person name="Iida T."/>
            <person name="Fujita J."/>
            <person name="Nakamura S."/>
        </authorList>
    </citation>
    <scope>NUCLEOTIDE SEQUENCE [LARGE SCALE GENOMIC DNA]</scope>
    <source>
        <strain evidence="2 3">JCM 12603</strain>
    </source>
</reference>
<dbReference type="CDD" id="cd03784">
    <property type="entry name" value="GT1_Gtf-like"/>
    <property type="match status" value="1"/>
</dbReference>
<dbReference type="KEGG" id="mpof:MPOR_18290"/>
<dbReference type="GO" id="GO:0016758">
    <property type="term" value="F:hexosyltransferase activity"/>
    <property type="evidence" value="ECO:0007669"/>
    <property type="project" value="UniProtKB-ARBA"/>
</dbReference>
<accession>A0A6N4V9P2</accession>
<organism evidence="2 3">
    <name type="scientific">Mycolicibacterium poriferae</name>
    <dbReference type="NCBI Taxonomy" id="39694"/>
    <lineage>
        <taxon>Bacteria</taxon>
        <taxon>Bacillati</taxon>
        <taxon>Actinomycetota</taxon>
        <taxon>Actinomycetes</taxon>
        <taxon>Mycobacteriales</taxon>
        <taxon>Mycobacteriaceae</taxon>
        <taxon>Mycolicibacterium</taxon>
    </lineage>
</organism>
<dbReference type="Proteomes" id="UP000466785">
    <property type="component" value="Chromosome"/>
</dbReference>
<dbReference type="InterPro" id="IPR002213">
    <property type="entry name" value="UDP_glucos_trans"/>
</dbReference>
<dbReference type="GO" id="GO:0017000">
    <property type="term" value="P:antibiotic biosynthetic process"/>
    <property type="evidence" value="ECO:0007669"/>
    <property type="project" value="UniProtKB-ARBA"/>
</dbReference>
<gene>
    <name evidence="2" type="ORF">MPOR_18290</name>
</gene>
<dbReference type="PANTHER" id="PTHR48050">
    <property type="entry name" value="STEROL 3-BETA-GLUCOSYLTRANSFERASE"/>
    <property type="match status" value="1"/>
</dbReference>
<dbReference type="AlphaFoldDB" id="A0A6N4V9P2"/>
<feature type="domain" description="Erythromycin biosynthesis protein CIII-like C-terminal" evidence="1">
    <location>
        <begin position="295"/>
        <end position="395"/>
    </location>
</feature>
<protein>
    <submittedName>
        <fullName evidence="2">Glycosyl transferase</fullName>
    </submittedName>
</protein>
<dbReference type="EMBL" id="AP022570">
    <property type="protein sequence ID" value="BBX50803.1"/>
    <property type="molecule type" value="Genomic_DNA"/>
</dbReference>
<evidence type="ECO:0000313" key="2">
    <source>
        <dbReference type="EMBL" id="BBX50803.1"/>
    </source>
</evidence>